<comment type="caution">
    <text evidence="2">The sequence shown here is derived from an EMBL/GenBank/DDBJ whole genome shotgun (WGS) entry which is preliminary data.</text>
</comment>
<sequence length="56" mass="6556">MFEDDSEEDLKPPQRPTIQQQQVKPPEPVKKPEAPKPTPAQQRNQRMQRALFEDSD</sequence>
<dbReference type="EMBL" id="CAJJDP010000033">
    <property type="protein sequence ID" value="CAD8157160.1"/>
    <property type="molecule type" value="Genomic_DNA"/>
</dbReference>
<accession>A0A8S1TY31</accession>
<reference evidence="2" key="1">
    <citation type="submission" date="2021-01" db="EMBL/GenBank/DDBJ databases">
        <authorList>
            <consortium name="Genoscope - CEA"/>
            <person name="William W."/>
        </authorList>
    </citation>
    <scope>NUCLEOTIDE SEQUENCE</scope>
</reference>
<feature type="region of interest" description="Disordered" evidence="1">
    <location>
        <begin position="1"/>
        <end position="56"/>
    </location>
</feature>
<dbReference type="Proteomes" id="UP000683925">
    <property type="component" value="Unassembled WGS sequence"/>
</dbReference>
<protein>
    <submittedName>
        <fullName evidence="2">Uncharacterized protein</fullName>
    </submittedName>
</protein>
<evidence type="ECO:0000256" key="1">
    <source>
        <dbReference type="SAM" id="MobiDB-lite"/>
    </source>
</evidence>
<organism evidence="2 3">
    <name type="scientific">Paramecium octaurelia</name>
    <dbReference type="NCBI Taxonomy" id="43137"/>
    <lineage>
        <taxon>Eukaryota</taxon>
        <taxon>Sar</taxon>
        <taxon>Alveolata</taxon>
        <taxon>Ciliophora</taxon>
        <taxon>Intramacronucleata</taxon>
        <taxon>Oligohymenophorea</taxon>
        <taxon>Peniculida</taxon>
        <taxon>Parameciidae</taxon>
        <taxon>Paramecium</taxon>
    </lineage>
</organism>
<proteinExistence type="predicted"/>
<dbReference type="AlphaFoldDB" id="A0A8S1TY31"/>
<name>A0A8S1TY31_PAROT</name>
<evidence type="ECO:0000313" key="3">
    <source>
        <dbReference type="Proteomes" id="UP000683925"/>
    </source>
</evidence>
<keyword evidence="3" id="KW-1185">Reference proteome</keyword>
<gene>
    <name evidence="2" type="ORF">POCTA_138.1.T0330175</name>
</gene>
<evidence type="ECO:0000313" key="2">
    <source>
        <dbReference type="EMBL" id="CAD8157160.1"/>
    </source>
</evidence>